<dbReference type="EMBL" id="CAADFJ010000138">
    <property type="protein sequence ID" value="VFK03630.1"/>
    <property type="molecule type" value="Genomic_DNA"/>
</dbReference>
<dbReference type="NCBIfam" id="TIGR00573">
    <property type="entry name" value="dnaq"/>
    <property type="match status" value="1"/>
</dbReference>
<dbReference type="Gene3D" id="3.30.420.10">
    <property type="entry name" value="Ribonuclease H-like superfamily/Ribonuclease H"/>
    <property type="match status" value="1"/>
</dbReference>
<evidence type="ECO:0000256" key="4">
    <source>
        <dbReference type="ARBA" id="ARBA00022679"/>
    </source>
</evidence>
<dbReference type="GO" id="GO:0003887">
    <property type="term" value="F:DNA-directed DNA polymerase activity"/>
    <property type="evidence" value="ECO:0007669"/>
    <property type="project" value="UniProtKB-KW"/>
</dbReference>
<dbReference type="PANTHER" id="PTHR30231:SF41">
    <property type="entry name" value="DNA POLYMERASE III SUBUNIT EPSILON"/>
    <property type="match status" value="1"/>
</dbReference>
<keyword evidence="10 18" id="KW-0269">Exonuclease</keyword>
<dbReference type="NCBIfam" id="NF004316">
    <property type="entry name" value="PRK05711.1"/>
    <property type="match status" value="1"/>
</dbReference>
<evidence type="ECO:0000256" key="12">
    <source>
        <dbReference type="ARBA" id="ARBA00022932"/>
    </source>
</evidence>
<dbReference type="SMART" id="SM00479">
    <property type="entry name" value="EXOIII"/>
    <property type="match status" value="1"/>
</dbReference>
<feature type="active site" description="Proton acceptor" evidence="15">
    <location>
        <position position="154"/>
    </location>
</feature>
<keyword evidence="5 18" id="KW-0548">Nucleotidyltransferase</keyword>
<dbReference type="Pfam" id="PF00929">
    <property type="entry name" value="RNase_T"/>
    <property type="match status" value="1"/>
</dbReference>
<dbReference type="GO" id="GO:0005829">
    <property type="term" value="C:cytosol"/>
    <property type="evidence" value="ECO:0007669"/>
    <property type="project" value="TreeGrafter"/>
</dbReference>
<evidence type="ECO:0000256" key="1">
    <source>
        <dbReference type="ARBA" id="ARBA00001936"/>
    </source>
</evidence>
<dbReference type="GO" id="GO:0008408">
    <property type="term" value="F:3'-5' exonuclease activity"/>
    <property type="evidence" value="ECO:0007669"/>
    <property type="project" value="TreeGrafter"/>
</dbReference>
<comment type="subunit">
    <text evidence="18">DNA polymerase III contains a core (composed of alpha, epsilon and theta chains) that associates with a tau subunit. This core dimerizes to form the POLIII' complex. PolIII' associates with the gamma complex (composed of gamma, delta, delta', psi and chi chains) and with the beta chain to form the complete DNA polymerase III complex.</text>
</comment>
<reference evidence="22" key="1">
    <citation type="submission" date="2019-02" db="EMBL/GenBank/DDBJ databases">
        <authorList>
            <person name="Gruber-Vodicka R. H."/>
            <person name="Seah K. B. B."/>
        </authorList>
    </citation>
    <scope>NUCLEOTIDE SEQUENCE</scope>
    <source>
        <strain evidence="22">BECK_SA2B12</strain>
        <strain evidence="20">BECK_SA2B15</strain>
        <strain evidence="21">BECK_SA2B20</strain>
    </source>
</reference>
<dbReference type="EMBL" id="CAADFG010000139">
    <property type="protein sequence ID" value="VFJ98493.1"/>
    <property type="molecule type" value="Genomic_DNA"/>
</dbReference>
<feature type="binding site" evidence="16">
    <location>
        <position position="7"/>
    </location>
    <ligand>
        <name>substrate</name>
    </ligand>
</feature>
<feature type="binding site" evidence="17">
    <location>
        <position position="9"/>
    </location>
    <ligand>
        <name>a divalent metal cation</name>
        <dbReference type="ChEBI" id="CHEBI:60240"/>
        <label>1</label>
        <note>catalytic</note>
    </ligand>
</feature>
<feature type="binding site" evidence="16">
    <location>
        <position position="9"/>
    </location>
    <ligand>
        <name>substrate</name>
    </ligand>
</feature>
<organism evidence="22">
    <name type="scientific">Candidatus Kentrum eta</name>
    <dbReference type="NCBI Taxonomy" id="2126337"/>
    <lineage>
        <taxon>Bacteria</taxon>
        <taxon>Pseudomonadati</taxon>
        <taxon>Pseudomonadota</taxon>
        <taxon>Gammaproteobacteria</taxon>
        <taxon>Candidatus Kentrum</taxon>
    </lineage>
</organism>
<evidence type="ECO:0000256" key="6">
    <source>
        <dbReference type="ARBA" id="ARBA00022705"/>
    </source>
</evidence>
<evidence type="ECO:0000256" key="15">
    <source>
        <dbReference type="PIRSR" id="PIRSR606309-1"/>
    </source>
</evidence>
<evidence type="ECO:0000313" key="20">
    <source>
        <dbReference type="EMBL" id="VFJ98493.1"/>
    </source>
</evidence>
<evidence type="ECO:0000256" key="18">
    <source>
        <dbReference type="RuleBase" id="RU364087"/>
    </source>
</evidence>
<keyword evidence="6 18" id="KW-0235">DNA replication</keyword>
<keyword evidence="7 18" id="KW-0540">Nuclease</keyword>
<evidence type="ECO:0000256" key="13">
    <source>
        <dbReference type="ARBA" id="ARBA00023211"/>
    </source>
</evidence>
<evidence type="ECO:0000256" key="8">
    <source>
        <dbReference type="ARBA" id="ARBA00022723"/>
    </source>
</evidence>
<gene>
    <name evidence="18" type="primary">dnaQ</name>
    <name evidence="20" type="ORF">BECKH772A_GA0070896_101397</name>
    <name evidence="21" type="ORF">BECKH772B_GA0070898_101387</name>
    <name evidence="22" type="ORF">BECKH772C_GA0070978_101387</name>
</gene>
<name>A0A450VFV0_9GAMM</name>
<feature type="binding site" evidence="16">
    <location>
        <position position="57"/>
    </location>
    <ligand>
        <name>substrate</name>
    </ligand>
</feature>
<dbReference type="InterPro" id="IPR012337">
    <property type="entry name" value="RNaseH-like_sf"/>
</dbReference>
<dbReference type="InterPro" id="IPR013520">
    <property type="entry name" value="Ribonucl_H"/>
</dbReference>
<evidence type="ECO:0000256" key="3">
    <source>
        <dbReference type="ARBA" id="ARBA00020352"/>
    </source>
</evidence>
<feature type="binding site" evidence="16">
    <location>
        <position position="159"/>
    </location>
    <ligand>
        <name>substrate</name>
    </ligand>
</feature>
<evidence type="ECO:0000256" key="17">
    <source>
        <dbReference type="PIRSR" id="PIRSR606309-3"/>
    </source>
</evidence>
<dbReference type="GO" id="GO:0045004">
    <property type="term" value="P:DNA replication proofreading"/>
    <property type="evidence" value="ECO:0007669"/>
    <property type="project" value="TreeGrafter"/>
</dbReference>
<dbReference type="AlphaFoldDB" id="A0A450VFV0"/>
<evidence type="ECO:0000256" key="11">
    <source>
        <dbReference type="ARBA" id="ARBA00022842"/>
    </source>
</evidence>
<evidence type="ECO:0000259" key="19">
    <source>
        <dbReference type="SMART" id="SM00479"/>
    </source>
</evidence>
<comment type="cofactor">
    <cofactor evidence="1 18">
        <name>Mn(2+)</name>
        <dbReference type="ChEBI" id="CHEBI:29035"/>
    </cofactor>
</comment>
<dbReference type="EMBL" id="CAADFI010000138">
    <property type="protein sequence ID" value="VFJ98622.1"/>
    <property type="molecule type" value="Genomic_DNA"/>
</dbReference>
<evidence type="ECO:0000256" key="10">
    <source>
        <dbReference type="ARBA" id="ARBA00022839"/>
    </source>
</evidence>
<dbReference type="EC" id="2.7.7.7" evidence="2 18"/>
<comment type="catalytic activity">
    <reaction evidence="14 18">
        <text>DNA(n) + a 2'-deoxyribonucleoside 5'-triphosphate = DNA(n+1) + diphosphate</text>
        <dbReference type="Rhea" id="RHEA:22508"/>
        <dbReference type="Rhea" id="RHEA-COMP:17339"/>
        <dbReference type="Rhea" id="RHEA-COMP:17340"/>
        <dbReference type="ChEBI" id="CHEBI:33019"/>
        <dbReference type="ChEBI" id="CHEBI:61560"/>
        <dbReference type="ChEBI" id="CHEBI:173112"/>
        <dbReference type="EC" id="2.7.7.7"/>
    </reaction>
</comment>
<keyword evidence="12 18" id="KW-0239">DNA-directed DNA polymerase</keyword>
<dbReference type="FunFam" id="3.30.420.10:FF:000012">
    <property type="entry name" value="DNA polymerase III subunit epsilon"/>
    <property type="match status" value="1"/>
</dbReference>
<keyword evidence="4 18" id="KW-0808">Transferase</keyword>
<dbReference type="SUPFAM" id="SSF53098">
    <property type="entry name" value="Ribonuclease H-like"/>
    <property type="match status" value="1"/>
</dbReference>
<evidence type="ECO:0000256" key="7">
    <source>
        <dbReference type="ARBA" id="ARBA00022722"/>
    </source>
</evidence>
<evidence type="ECO:0000256" key="16">
    <source>
        <dbReference type="PIRSR" id="PIRSR606309-2"/>
    </source>
</evidence>
<evidence type="ECO:0000256" key="9">
    <source>
        <dbReference type="ARBA" id="ARBA00022801"/>
    </source>
</evidence>
<evidence type="ECO:0000256" key="5">
    <source>
        <dbReference type="ARBA" id="ARBA00022695"/>
    </source>
</evidence>
<keyword evidence="8 17" id="KW-0479">Metal-binding</keyword>
<dbReference type="InterPro" id="IPR036397">
    <property type="entry name" value="RNaseH_sf"/>
</dbReference>
<evidence type="ECO:0000313" key="21">
    <source>
        <dbReference type="EMBL" id="VFJ98622.1"/>
    </source>
</evidence>
<keyword evidence="9 18" id="KW-0378">Hydrolase</keyword>
<evidence type="ECO:0000256" key="14">
    <source>
        <dbReference type="ARBA" id="ARBA00049244"/>
    </source>
</evidence>
<accession>A0A450VFV0</accession>
<dbReference type="InterPro" id="IPR006054">
    <property type="entry name" value="DnaQ"/>
</dbReference>
<proteinExistence type="predicted"/>
<feature type="binding site" evidence="17">
    <location>
        <position position="7"/>
    </location>
    <ligand>
        <name>a divalent metal cation</name>
        <dbReference type="ChEBI" id="CHEBI:60240"/>
        <label>1</label>
        <note>catalytic</note>
    </ligand>
</feature>
<evidence type="ECO:0000256" key="2">
    <source>
        <dbReference type="ARBA" id="ARBA00012417"/>
    </source>
</evidence>
<keyword evidence="13 17" id="KW-0464">Manganese</keyword>
<dbReference type="GO" id="GO:0003677">
    <property type="term" value="F:DNA binding"/>
    <property type="evidence" value="ECO:0007669"/>
    <property type="project" value="InterPro"/>
</dbReference>
<dbReference type="NCBIfam" id="TIGR01406">
    <property type="entry name" value="dnaQ_proteo"/>
    <property type="match status" value="1"/>
</dbReference>
<dbReference type="PANTHER" id="PTHR30231">
    <property type="entry name" value="DNA POLYMERASE III SUBUNIT EPSILON"/>
    <property type="match status" value="1"/>
</dbReference>
<evidence type="ECO:0000313" key="22">
    <source>
        <dbReference type="EMBL" id="VFK03630.1"/>
    </source>
</evidence>
<feature type="binding site" evidence="17">
    <location>
        <position position="159"/>
    </location>
    <ligand>
        <name>a divalent metal cation</name>
        <dbReference type="ChEBI" id="CHEBI:60240"/>
        <label>1</label>
        <note>catalytic</note>
    </ligand>
</feature>
<protein>
    <recommendedName>
        <fullName evidence="3 18">DNA polymerase III subunit epsilon</fullName>
        <ecNumber evidence="2 18">2.7.7.7</ecNumber>
    </recommendedName>
</protein>
<dbReference type="InterPro" id="IPR006309">
    <property type="entry name" value="DnaQ_proteo"/>
</dbReference>
<feature type="domain" description="Exonuclease" evidence="19">
    <location>
        <begin position="2"/>
        <end position="176"/>
    </location>
</feature>
<comment type="function">
    <text evidence="18">DNA polymerase III is a complex, multichain enzyme responsible for most of the replicative synthesis in bacteria. The epsilon subunit contain the editing function and is a proofreading 3'-5' exonuclease.</text>
</comment>
<comment type="cofactor">
    <cofactor evidence="17">
        <name>Mg(2+)</name>
        <dbReference type="ChEBI" id="CHEBI:18420"/>
    </cofactor>
    <cofactor evidence="17">
        <name>Mn(2+)</name>
        <dbReference type="ChEBI" id="CHEBI:29035"/>
    </cofactor>
    <text evidence="17">Binds 2 divalent metal cations. Magnesium or manganese.</text>
</comment>
<sequence length="237" mass="26389">MRQVVLDTETTGLDAARGHRIIEIGATEILDRRLTERHFHEYLQPDRAIDESALEVHGITEAFLRDKPRFSDIAQDFIAFIRDAELIIHNAPFDVGFFDNELKRLGPEWGKLEDYYSAIVDTLALARTRHPGQKNNLDALCRRYNVDNSGRDRHGALLDAEILADVYLAMTGGQITLALEMAPMRVAGHPFGSAMEGKRPPLRVIHATPEEIAAHTAGLKAIDEASGGKCVWRQIGA</sequence>
<dbReference type="GO" id="GO:0046872">
    <property type="term" value="F:metal ion binding"/>
    <property type="evidence" value="ECO:0007669"/>
    <property type="project" value="UniProtKB-KW"/>
</dbReference>
<dbReference type="CDD" id="cd06131">
    <property type="entry name" value="DNA_pol_III_epsilon_Ecoli_like"/>
    <property type="match status" value="1"/>
</dbReference>
<keyword evidence="11 17" id="KW-0460">Magnesium</keyword>